<reference evidence="1 2" key="1">
    <citation type="submission" date="2015-12" db="EMBL/GenBank/DDBJ databases">
        <title>The genome of Folsomia candida.</title>
        <authorList>
            <person name="Faddeeva A."/>
            <person name="Derks M.F."/>
            <person name="Anvar Y."/>
            <person name="Smit S."/>
            <person name="Van Straalen N."/>
            <person name="Roelofs D."/>
        </authorList>
    </citation>
    <scope>NUCLEOTIDE SEQUENCE [LARGE SCALE GENOMIC DNA]</scope>
    <source>
        <strain evidence="1 2">VU population</strain>
        <tissue evidence="1">Whole body</tissue>
    </source>
</reference>
<evidence type="ECO:0000313" key="1">
    <source>
        <dbReference type="EMBL" id="OXA41454.1"/>
    </source>
</evidence>
<protein>
    <recommendedName>
        <fullName evidence="3">F-box domain-containing protein</fullName>
    </recommendedName>
</protein>
<evidence type="ECO:0000313" key="2">
    <source>
        <dbReference type="Proteomes" id="UP000198287"/>
    </source>
</evidence>
<evidence type="ECO:0008006" key="3">
    <source>
        <dbReference type="Google" id="ProtNLM"/>
    </source>
</evidence>
<dbReference type="EMBL" id="LNIX01000029">
    <property type="protein sequence ID" value="OXA41454.1"/>
    <property type="molecule type" value="Genomic_DNA"/>
</dbReference>
<keyword evidence="2" id="KW-1185">Reference proteome</keyword>
<sequence length="421" mass="48060">MLEDAGTISEVASTATQDEPLITNTEPFLISDVIGHICNFLVTKYIKKCRLVSRSWNYGATPVLKSRSKIDILLYPEEDDGDDVKAWFRSKIVPKLNFNPVKMNLKIPNRSEYYPLKFDFSILPPTTTLKSINVLCPCDEVFSSQRKFCKMLVLASSTTLEKLSFEFAHVRDFVALKGTIFPKLTSLKTEDLENWDSGDKSVEQFVQTITTSSLMSLLLIGECNSVRMECLLEIPASLNKLFFRPYLKIDDRVDELPTIFYKLLKKHSSTLQDLIIITSWKGEEKEMEWKFPIFPVMKRFILLSNHVFEKSVFEINFGNFGPIDYNVCFPVLVIFHISNRMHELSSVAAFLPGEDKCATMPSLRDVDFNILTDVPTAGEQLLQARLYVEMLDLFPHAKDSIMKKLKALLLKDLSIKFGIAS</sequence>
<dbReference type="AlphaFoldDB" id="A0A226D9C3"/>
<accession>A0A226D9C3</accession>
<name>A0A226D9C3_FOLCA</name>
<comment type="caution">
    <text evidence="1">The sequence shown here is derived from an EMBL/GenBank/DDBJ whole genome shotgun (WGS) entry which is preliminary data.</text>
</comment>
<proteinExistence type="predicted"/>
<dbReference type="Proteomes" id="UP000198287">
    <property type="component" value="Unassembled WGS sequence"/>
</dbReference>
<organism evidence="1 2">
    <name type="scientific">Folsomia candida</name>
    <name type="common">Springtail</name>
    <dbReference type="NCBI Taxonomy" id="158441"/>
    <lineage>
        <taxon>Eukaryota</taxon>
        <taxon>Metazoa</taxon>
        <taxon>Ecdysozoa</taxon>
        <taxon>Arthropoda</taxon>
        <taxon>Hexapoda</taxon>
        <taxon>Collembola</taxon>
        <taxon>Entomobryomorpha</taxon>
        <taxon>Isotomoidea</taxon>
        <taxon>Isotomidae</taxon>
        <taxon>Proisotominae</taxon>
        <taxon>Folsomia</taxon>
    </lineage>
</organism>
<gene>
    <name evidence="1" type="ORF">Fcan01_23819</name>
</gene>